<dbReference type="AlphaFoldDB" id="A0A401HBM0"/>
<evidence type="ECO:0000313" key="2">
    <source>
        <dbReference type="Proteomes" id="UP000291213"/>
    </source>
</evidence>
<dbReference type="EMBL" id="BDMD01000099">
    <property type="protein sequence ID" value="GBF09772.1"/>
    <property type="molecule type" value="Genomic_DNA"/>
</dbReference>
<sequence length="196" mass="22734">MKKQVLKIELEGEAAEKISRLAERLGVEPARLLGTLADVTSTYWREIAEWAENLRVRRHNKHVSVFEELYYYGVSLWRDIVAPLLERLNAKGRFELEGIDFDPDEGLLEVEMIALEGSDLKADRLVVTWSPKGVHMEVYYYLEEDEEPPRPSRPLDFEWSYLPDEHAIVISHSAETLSGLPPIYRVDREADLLRKL</sequence>
<dbReference type="RefSeq" id="WP_131160702.1">
    <property type="nucleotide sequence ID" value="NZ_BDMD01000099.1"/>
</dbReference>
<comment type="caution">
    <text evidence="1">The sequence shown here is derived from an EMBL/GenBank/DDBJ whole genome shotgun (WGS) entry which is preliminary data.</text>
</comment>
<dbReference type="Proteomes" id="UP000291213">
    <property type="component" value="Unassembled WGS sequence"/>
</dbReference>
<organism evidence="1 2">
    <name type="scientific">Aeropyrum pernix</name>
    <dbReference type="NCBI Taxonomy" id="56636"/>
    <lineage>
        <taxon>Archaea</taxon>
        <taxon>Thermoproteota</taxon>
        <taxon>Thermoprotei</taxon>
        <taxon>Desulfurococcales</taxon>
        <taxon>Desulfurococcaceae</taxon>
        <taxon>Aeropyrum</taxon>
    </lineage>
</organism>
<reference evidence="1 2" key="1">
    <citation type="submission" date="2017-02" db="EMBL/GenBank/DDBJ databases">
        <title>isolation and characterization of a novel temperate virus Aeropyrum globular virus 1 infecting hyperthermophilic archaeon Aeropyrum.</title>
        <authorList>
            <person name="Yumiya M."/>
            <person name="Yoshida T."/>
            <person name="Sako Y."/>
        </authorList>
    </citation>
    <scope>NUCLEOTIDE SEQUENCE [LARGE SCALE GENOMIC DNA]</scope>
    <source>
        <strain evidence="1 2">YK1-12-2013</strain>
    </source>
</reference>
<proteinExistence type="predicted"/>
<gene>
    <name evidence="1" type="ORF">apy_14970</name>
</gene>
<protein>
    <submittedName>
        <fullName evidence="1">Uncharacterized protein</fullName>
    </submittedName>
</protein>
<accession>A0A401HBM0</accession>
<name>A0A401HBM0_AERPX</name>
<dbReference type="OrthoDB" id="375053at2157"/>
<evidence type="ECO:0000313" key="1">
    <source>
        <dbReference type="EMBL" id="GBF09772.1"/>
    </source>
</evidence>